<protein>
    <recommendedName>
        <fullName evidence="2">Cytosol aminopeptidase</fullName>
        <ecNumber evidence="7">3.4.13.23</ecNumber>
    </recommendedName>
    <alternativeName>
        <fullName evidence="10">Cysteinylglycine-S-conjugate dipeptidase</fullName>
    </alternativeName>
    <alternativeName>
        <fullName evidence="11">Leucine aminopeptidase 3</fullName>
    </alternativeName>
    <alternativeName>
        <fullName evidence="9">Proline aminopeptidase</fullName>
    </alternativeName>
    <alternativeName>
        <fullName evidence="8">Prolyl aminopeptidase</fullName>
    </alternativeName>
</protein>
<evidence type="ECO:0000256" key="4">
    <source>
        <dbReference type="ARBA" id="ARBA00022670"/>
    </source>
</evidence>
<evidence type="ECO:0000256" key="8">
    <source>
        <dbReference type="ARBA" id="ARBA00029605"/>
    </source>
</evidence>
<accession>A0A182WTB3</accession>
<comment type="catalytic activity">
    <reaction evidence="6">
        <text>an S-substituted L-cysteinylglycine + H2O = an S-substituted L-cysteine + glycine</text>
        <dbReference type="Rhea" id="RHEA:60444"/>
        <dbReference type="ChEBI" id="CHEBI:15377"/>
        <dbReference type="ChEBI" id="CHEBI:57305"/>
        <dbReference type="ChEBI" id="CHEBI:58717"/>
        <dbReference type="ChEBI" id="CHEBI:143103"/>
        <dbReference type="EC" id="3.4.13.23"/>
    </reaction>
    <physiologicalReaction direction="left-to-right" evidence="6">
        <dbReference type="Rhea" id="RHEA:60445"/>
    </physiologicalReaction>
</comment>
<comment type="catalytic activity">
    <reaction evidence="13">
        <text>S-benzyl-L-cysteinylglycine + H2O = S-benzyl-L-cysteine + glycine</text>
        <dbReference type="Rhea" id="RHEA:62568"/>
        <dbReference type="ChEBI" id="CHEBI:15377"/>
        <dbReference type="ChEBI" id="CHEBI:57305"/>
        <dbReference type="ChEBI" id="CHEBI:145802"/>
        <dbReference type="ChEBI" id="CHEBI:145803"/>
    </reaction>
    <physiologicalReaction direction="left-to-right" evidence="13">
        <dbReference type="Rhea" id="RHEA:62569"/>
    </physiologicalReaction>
</comment>
<evidence type="ECO:0000259" key="15">
    <source>
        <dbReference type="Pfam" id="PF00883"/>
    </source>
</evidence>
<keyword evidence="5" id="KW-0378">Hydrolase</keyword>
<proteinExistence type="inferred from homology"/>
<dbReference type="SUPFAM" id="SSF52949">
    <property type="entry name" value="Macro domain-like"/>
    <property type="match status" value="1"/>
</dbReference>
<evidence type="ECO:0000256" key="5">
    <source>
        <dbReference type="ARBA" id="ARBA00022801"/>
    </source>
</evidence>
<dbReference type="GO" id="GO:0005737">
    <property type="term" value="C:cytoplasm"/>
    <property type="evidence" value="ECO:0007669"/>
    <property type="project" value="InterPro"/>
</dbReference>
<dbReference type="GO" id="GO:0070006">
    <property type="term" value="F:metalloaminopeptidase activity"/>
    <property type="evidence" value="ECO:0007669"/>
    <property type="project" value="InterPro"/>
</dbReference>
<feature type="domain" description="Peptidase M17 leucyl aminopeptidase N-terminal" evidence="16">
    <location>
        <begin position="81"/>
        <end position="213"/>
    </location>
</feature>
<dbReference type="Gene3D" id="3.40.220.10">
    <property type="entry name" value="Leucine Aminopeptidase, subunit E, domain 1"/>
    <property type="match status" value="1"/>
</dbReference>
<evidence type="ECO:0000256" key="14">
    <source>
        <dbReference type="ARBA" id="ARBA00049107"/>
    </source>
</evidence>
<comment type="similarity">
    <text evidence="1">Belongs to the peptidase M17 family.</text>
</comment>
<name>A0A182WTB3_ANOQN</name>
<keyword evidence="18" id="KW-1185">Reference proteome</keyword>
<sequence>LARLVNSAFSYCSVTFCRRSVKDLERPLPVSPVLSAVSQQLSRMLSIFARRCLGTAGRGLIPRTCQYSTQIGENRADKGLVLGLYEQEIDTEEPRLSPTAIHFDAKTDGQLLNLIKECNLKGKLGSVKVFNNLDPEIGSIAIVGLGIEGAGYNELEMIDEGLENVRVAAGVGAKTLANEGCTQIYVDPMDYPEQAAEGSGLATWRYQANKTKKDRKPIPKLDLYDSAEVDAWTRGLFKADAQNLARSLADGPGNQITPTSFAQAAVDALCPCGVNIEVRNKDWAEAKSMSCFLSVARSSCEPPIFLEISYCGDDKAGRPIMLAGKGMTFNSGGLCLKNPEDMAKYRASMAGAATVVATIRAAAALSLPVNLVGLIPLCENMPSGMAFKPGDVITAMNGKTVAVHDTNNAGRLMLADAFVYGQTTFKPKIVVDVATLSDGIVHALGGAASGVFSNSDFLWSQLQKAGAISGDRCWRMPLWQYYSHKVTEYSNVDISNAGRGKGSACLGAAFLKEFVPCVDWVHMDITGVGMLKRGAGIPYLANDRMTGRPTRTLIQFLYQLACPEQQKQRLMEKKA</sequence>
<evidence type="ECO:0000256" key="3">
    <source>
        <dbReference type="ARBA" id="ARBA00022438"/>
    </source>
</evidence>
<evidence type="ECO:0000256" key="1">
    <source>
        <dbReference type="ARBA" id="ARBA00009528"/>
    </source>
</evidence>
<dbReference type="Pfam" id="PF00883">
    <property type="entry name" value="Peptidase_M17"/>
    <property type="match status" value="1"/>
</dbReference>
<evidence type="ECO:0000256" key="12">
    <source>
        <dbReference type="ARBA" id="ARBA00045966"/>
    </source>
</evidence>
<dbReference type="GO" id="GO:0006508">
    <property type="term" value="P:proteolysis"/>
    <property type="evidence" value="ECO:0007669"/>
    <property type="project" value="UniProtKB-KW"/>
</dbReference>
<dbReference type="EnsemblMetazoa" id="AQUA000767-RA">
    <property type="protein sequence ID" value="AQUA000767-PA"/>
    <property type="gene ID" value="AQUA000767"/>
</dbReference>
<keyword evidence="4" id="KW-0645">Protease</keyword>
<evidence type="ECO:0000313" key="18">
    <source>
        <dbReference type="Proteomes" id="UP000076407"/>
    </source>
</evidence>
<dbReference type="EC" id="3.4.13.23" evidence="7"/>
<evidence type="ECO:0000256" key="11">
    <source>
        <dbReference type="ARBA" id="ARBA00031564"/>
    </source>
</evidence>
<keyword evidence="3" id="KW-0031">Aminopeptidase</keyword>
<dbReference type="InterPro" id="IPR008283">
    <property type="entry name" value="Peptidase_M17_N"/>
</dbReference>
<comment type="function">
    <text evidence="12">Cytosolic metallopeptidase that catalyzes the removal of unsubstituted N-terminal hydrophobic amino acids from various peptides. The presence of Zn(2+) ions is essential for the peptidase activity, and the association with other cofactors can modulate the substrate spectificity of the enzyme. For instance, in the presence of Mn(2+), it displays a specific Cys-Gly hydrolyzing activity of Cys-Gly-S-conjugates. Involved in the metabolism of glutathione and in the degradation of glutathione S-conjugates, which may play a role in the control of the cell redox status.</text>
</comment>
<comment type="catalytic activity">
    <reaction evidence="14">
        <text>L-cysteinylglycine + H2O = L-cysteine + glycine</text>
        <dbReference type="Rhea" id="RHEA:28783"/>
        <dbReference type="ChEBI" id="CHEBI:15377"/>
        <dbReference type="ChEBI" id="CHEBI:35235"/>
        <dbReference type="ChEBI" id="CHEBI:57305"/>
        <dbReference type="ChEBI" id="CHEBI:61694"/>
    </reaction>
    <physiologicalReaction direction="left-to-right" evidence="14">
        <dbReference type="Rhea" id="RHEA:28784"/>
    </physiologicalReaction>
</comment>
<dbReference type="VEuPathDB" id="VectorBase:AQUA000767"/>
<dbReference type="Pfam" id="PF02789">
    <property type="entry name" value="Peptidase_M17_N"/>
    <property type="match status" value="1"/>
</dbReference>
<dbReference type="InterPro" id="IPR011356">
    <property type="entry name" value="Leucine_aapep/pepB"/>
</dbReference>
<evidence type="ECO:0000259" key="16">
    <source>
        <dbReference type="Pfam" id="PF02789"/>
    </source>
</evidence>
<dbReference type="GO" id="GO:0030145">
    <property type="term" value="F:manganese ion binding"/>
    <property type="evidence" value="ECO:0007669"/>
    <property type="project" value="InterPro"/>
</dbReference>
<dbReference type="PANTHER" id="PTHR11963:SF16">
    <property type="entry name" value="CYTOSOL AMINOPEPTIDASE"/>
    <property type="match status" value="1"/>
</dbReference>
<dbReference type="InterPro" id="IPR043472">
    <property type="entry name" value="Macro_dom-like"/>
</dbReference>
<evidence type="ECO:0000313" key="17">
    <source>
        <dbReference type="EnsemblMetazoa" id="AQUA000767-PA"/>
    </source>
</evidence>
<feature type="domain" description="Cytosol aminopeptidase" evidence="15">
    <location>
        <begin position="243"/>
        <end position="554"/>
    </location>
</feature>
<evidence type="ECO:0000256" key="13">
    <source>
        <dbReference type="ARBA" id="ARBA00047881"/>
    </source>
</evidence>
<organism evidence="17 18">
    <name type="scientific">Anopheles quadriannulatus</name>
    <name type="common">Mosquito</name>
    <dbReference type="NCBI Taxonomy" id="34691"/>
    <lineage>
        <taxon>Eukaryota</taxon>
        <taxon>Metazoa</taxon>
        <taxon>Ecdysozoa</taxon>
        <taxon>Arthropoda</taxon>
        <taxon>Hexapoda</taxon>
        <taxon>Insecta</taxon>
        <taxon>Pterygota</taxon>
        <taxon>Neoptera</taxon>
        <taxon>Endopterygota</taxon>
        <taxon>Diptera</taxon>
        <taxon>Nematocera</taxon>
        <taxon>Culicoidea</taxon>
        <taxon>Culicidae</taxon>
        <taxon>Anophelinae</taxon>
        <taxon>Anopheles</taxon>
    </lineage>
</organism>
<dbReference type="PRINTS" id="PR00481">
    <property type="entry name" value="LAMNOPPTDASE"/>
</dbReference>
<evidence type="ECO:0000256" key="6">
    <source>
        <dbReference type="ARBA" id="ARBA00023511"/>
    </source>
</evidence>
<dbReference type="AlphaFoldDB" id="A0A182WTB3"/>
<evidence type="ECO:0000256" key="9">
    <source>
        <dbReference type="ARBA" id="ARBA00030930"/>
    </source>
</evidence>
<evidence type="ECO:0000256" key="10">
    <source>
        <dbReference type="ARBA" id="ARBA00030997"/>
    </source>
</evidence>
<dbReference type="STRING" id="34691.A0A182WTB3"/>
<reference evidence="17" key="1">
    <citation type="submission" date="2020-05" db="UniProtKB">
        <authorList>
            <consortium name="EnsemblMetazoa"/>
        </authorList>
    </citation>
    <scope>IDENTIFICATION</scope>
    <source>
        <strain evidence="17">SANGQUA</strain>
    </source>
</reference>
<evidence type="ECO:0000256" key="2">
    <source>
        <dbReference type="ARBA" id="ARBA00014190"/>
    </source>
</evidence>
<dbReference type="SUPFAM" id="SSF53187">
    <property type="entry name" value="Zn-dependent exopeptidases"/>
    <property type="match status" value="1"/>
</dbReference>
<dbReference type="InterPro" id="IPR000819">
    <property type="entry name" value="Peptidase_M17_C"/>
</dbReference>
<evidence type="ECO:0000256" key="7">
    <source>
        <dbReference type="ARBA" id="ARBA00023625"/>
    </source>
</evidence>
<dbReference type="Proteomes" id="UP000076407">
    <property type="component" value="Unassembled WGS sequence"/>
</dbReference>
<dbReference type="PANTHER" id="PTHR11963">
    <property type="entry name" value="LEUCINE AMINOPEPTIDASE-RELATED"/>
    <property type="match status" value="1"/>
</dbReference>
<dbReference type="Gene3D" id="3.40.630.10">
    <property type="entry name" value="Zn peptidases"/>
    <property type="match status" value="1"/>
</dbReference>